<dbReference type="Gene3D" id="3.40.190.290">
    <property type="match status" value="1"/>
</dbReference>
<feature type="non-terminal residue" evidence="7">
    <location>
        <position position="519"/>
    </location>
</feature>
<evidence type="ECO:0000313" key="8">
    <source>
        <dbReference type="Proteomes" id="UP000050297"/>
    </source>
</evidence>
<evidence type="ECO:0000256" key="2">
    <source>
        <dbReference type="ARBA" id="ARBA00023015"/>
    </source>
</evidence>
<keyword evidence="3" id="KW-0238">DNA-binding</keyword>
<evidence type="ECO:0000256" key="1">
    <source>
        <dbReference type="ARBA" id="ARBA00009437"/>
    </source>
</evidence>
<dbReference type="SUPFAM" id="SSF46785">
    <property type="entry name" value="Winged helix' DNA-binding domain"/>
    <property type="match status" value="1"/>
</dbReference>
<feature type="domain" description="HTH lysR-type" evidence="6">
    <location>
        <begin position="205"/>
        <end position="262"/>
    </location>
</feature>
<dbReference type="Proteomes" id="UP000050297">
    <property type="component" value="Unassembled WGS sequence"/>
</dbReference>
<dbReference type="PATRIC" id="fig|199198.5.peg.3343"/>
<dbReference type="Pfam" id="PF03466">
    <property type="entry name" value="LysR_substrate"/>
    <property type="match status" value="1"/>
</dbReference>
<dbReference type="EMBL" id="LJPM01000086">
    <property type="protein sequence ID" value="KPW25276.1"/>
    <property type="molecule type" value="Genomic_DNA"/>
</dbReference>
<keyword evidence="4" id="KW-0804">Transcription</keyword>
<protein>
    <submittedName>
        <fullName evidence="7">LysR family transcriptional regulator</fullName>
    </submittedName>
</protein>
<dbReference type="Pfam" id="PF00126">
    <property type="entry name" value="HTH_1"/>
    <property type="match status" value="1"/>
</dbReference>
<feature type="compositionally biased region" description="Basic residues" evidence="5">
    <location>
        <begin position="100"/>
        <end position="109"/>
    </location>
</feature>
<keyword evidence="2" id="KW-0805">Transcription regulation</keyword>
<dbReference type="CDD" id="cd08420">
    <property type="entry name" value="PBP2_CysL_like"/>
    <property type="match status" value="1"/>
</dbReference>
<accession>A0A0P9I002</accession>
<gene>
    <name evidence="7" type="ORF">ALO91_05138</name>
</gene>
<dbReference type="PROSITE" id="PS50931">
    <property type="entry name" value="HTH_LYSR"/>
    <property type="match status" value="1"/>
</dbReference>
<feature type="compositionally biased region" description="Basic and acidic residues" evidence="5">
    <location>
        <begin position="1"/>
        <end position="14"/>
    </location>
</feature>
<dbReference type="PANTHER" id="PTHR30126">
    <property type="entry name" value="HTH-TYPE TRANSCRIPTIONAL REGULATOR"/>
    <property type="match status" value="1"/>
</dbReference>
<organism evidence="7 8">
    <name type="scientific">Pseudomonas syringae pv. aceris</name>
    <dbReference type="NCBI Taxonomy" id="199198"/>
    <lineage>
        <taxon>Bacteria</taxon>
        <taxon>Pseudomonadati</taxon>
        <taxon>Pseudomonadota</taxon>
        <taxon>Gammaproteobacteria</taxon>
        <taxon>Pseudomonadales</taxon>
        <taxon>Pseudomonadaceae</taxon>
        <taxon>Pseudomonas</taxon>
        <taxon>Pseudomonas syringae</taxon>
    </lineage>
</organism>
<dbReference type="Gene3D" id="1.10.10.10">
    <property type="entry name" value="Winged helix-like DNA-binding domain superfamily/Winged helix DNA-binding domain"/>
    <property type="match status" value="1"/>
</dbReference>
<dbReference type="InterPro" id="IPR000847">
    <property type="entry name" value="LysR_HTH_N"/>
</dbReference>
<feature type="region of interest" description="Disordered" evidence="5">
    <location>
        <begin position="78"/>
        <end position="134"/>
    </location>
</feature>
<evidence type="ECO:0000256" key="5">
    <source>
        <dbReference type="SAM" id="MobiDB-lite"/>
    </source>
</evidence>
<dbReference type="InterPro" id="IPR005119">
    <property type="entry name" value="LysR_subst-bd"/>
</dbReference>
<feature type="compositionally biased region" description="Basic and acidic residues" evidence="5">
    <location>
        <begin position="56"/>
        <end position="65"/>
    </location>
</feature>
<dbReference type="GO" id="GO:0000976">
    <property type="term" value="F:transcription cis-regulatory region binding"/>
    <property type="evidence" value="ECO:0007669"/>
    <property type="project" value="TreeGrafter"/>
</dbReference>
<dbReference type="AlphaFoldDB" id="A0A0P9I002"/>
<evidence type="ECO:0000256" key="4">
    <source>
        <dbReference type="ARBA" id="ARBA00023163"/>
    </source>
</evidence>
<comment type="caution">
    <text evidence="7">The sequence shown here is derived from an EMBL/GenBank/DDBJ whole genome shotgun (WGS) entry which is preliminary data.</text>
</comment>
<dbReference type="GO" id="GO:0003700">
    <property type="term" value="F:DNA-binding transcription factor activity"/>
    <property type="evidence" value="ECO:0007669"/>
    <property type="project" value="InterPro"/>
</dbReference>
<reference evidence="7 8" key="1">
    <citation type="submission" date="2015-09" db="EMBL/GenBank/DDBJ databases">
        <title>Genome announcement of multiple Pseudomonas syringae strains.</title>
        <authorList>
            <person name="Thakur S."/>
            <person name="Wang P.W."/>
            <person name="Gong Y."/>
            <person name="Weir B.S."/>
            <person name="Guttman D.S."/>
        </authorList>
    </citation>
    <scope>NUCLEOTIDE SEQUENCE [LARGE SCALE GENOMIC DNA]</scope>
    <source>
        <strain evidence="7 8">ICMP2802</strain>
    </source>
</reference>
<evidence type="ECO:0000256" key="3">
    <source>
        <dbReference type="ARBA" id="ARBA00023125"/>
    </source>
</evidence>
<evidence type="ECO:0000313" key="7">
    <source>
        <dbReference type="EMBL" id="KPW25276.1"/>
    </source>
</evidence>
<name>A0A0P9I002_PSESX</name>
<dbReference type="NCBIfam" id="NF008095">
    <property type="entry name" value="PRK10837.1"/>
    <property type="match status" value="1"/>
</dbReference>
<dbReference type="PANTHER" id="PTHR30126:SF94">
    <property type="entry name" value="LYSR FAMILY TRANSCRIPTIONAL REGULATOR"/>
    <property type="match status" value="1"/>
</dbReference>
<dbReference type="InterPro" id="IPR036390">
    <property type="entry name" value="WH_DNA-bd_sf"/>
</dbReference>
<comment type="similarity">
    <text evidence="1">Belongs to the LysR transcriptional regulatory family.</text>
</comment>
<proteinExistence type="inferred from homology"/>
<dbReference type="InterPro" id="IPR036388">
    <property type="entry name" value="WH-like_DNA-bd_sf"/>
</dbReference>
<feature type="compositionally biased region" description="Polar residues" evidence="5">
    <location>
        <begin position="110"/>
        <end position="120"/>
    </location>
</feature>
<sequence>MLLTGEHHERDQHPTRQGHRHVQPPQGFGNRDNGTAPACRPEHQQTVYDGGQAHGDGAEEHRHGGVPEDLTCLIEKQQPAAGVHHAEQREQGDIQEPQRFAHRTQRSRATRQLSQRQRQNPGAHGHGEPVGGELSNRLQRAGQCGEGGVALDEDCEPAHGSLLLVISGRAISLRIDSQSSKRVISLIATCLSGRFIRREKALLRINLRQLQIFCAITRCGSTTSAGSALALSQSATSAALNELESALGTRLFDRVGKRLVLNDNGQALLPRAMKMLENAQQIEDSFLLPDAALNARLRIGSSSTIGNYVVPQIVGALRGSTPQLRIDVDIGNSALIARKVAQFEIDMGLIEAPCHLPELIAEPWLVDEMVIVAGCAHPLAGQEHVSLGELQSAEWLLREQGSGTREEVEHLLLRHLHDLQDMRQVGSSEAIMRTLAQGIGISCLSRRVVADLLASGQLRTLASPLPPLNRRFFMIRHRDKFISPSLERFREACRQAADQADTLRHGLSHNASPTSSSAP</sequence>
<dbReference type="SUPFAM" id="SSF53850">
    <property type="entry name" value="Periplasmic binding protein-like II"/>
    <property type="match status" value="1"/>
</dbReference>
<feature type="region of interest" description="Disordered" evidence="5">
    <location>
        <begin position="1"/>
        <end position="65"/>
    </location>
</feature>
<evidence type="ECO:0000259" key="6">
    <source>
        <dbReference type="PROSITE" id="PS50931"/>
    </source>
</evidence>